<reference evidence="2" key="1">
    <citation type="submission" date="2023-03" db="EMBL/GenBank/DDBJ databases">
        <title>Massive genome expansion in bonnet fungi (Mycena s.s.) driven by repeated elements and novel gene families across ecological guilds.</title>
        <authorList>
            <consortium name="Lawrence Berkeley National Laboratory"/>
            <person name="Harder C.B."/>
            <person name="Miyauchi S."/>
            <person name="Viragh M."/>
            <person name="Kuo A."/>
            <person name="Thoen E."/>
            <person name="Andreopoulos B."/>
            <person name="Lu D."/>
            <person name="Skrede I."/>
            <person name="Drula E."/>
            <person name="Henrissat B."/>
            <person name="Morin E."/>
            <person name="Kohler A."/>
            <person name="Barry K."/>
            <person name="LaButti K."/>
            <person name="Morin E."/>
            <person name="Salamov A."/>
            <person name="Lipzen A."/>
            <person name="Mereny Z."/>
            <person name="Hegedus B."/>
            <person name="Baldrian P."/>
            <person name="Stursova M."/>
            <person name="Weitz H."/>
            <person name="Taylor A."/>
            <person name="Grigoriev I.V."/>
            <person name="Nagy L.G."/>
            <person name="Martin F."/>
            <person name="Kauserud H."/>
        </authorList>
    </citation>
    <scope>NUCLEOTIDE SEQUENCE</scope>
    <source>
        <strain evidence="2">CBHHK002</strain>
    </source>
</reference>
<feature type="repeat" description="ANK" evidence="1">
    <location>
        <begin position="232"/>
        <end position="260"/>
    </location>
</feature>
<name>A0AAD7F192_9AGAR</name>
<dbReference type="PROSITE" id="PS50297">
    <property type="entry name" value="ANK_REP_REGION"/>
    <property type="match status" value="3"/>
</dbReference>
<organism evidence="2 3">
    <name type="scientific">Mycena albidolilacea</name>
    <dbReference type="NCBI Taxonomy" id="1033008"/>
    <lineage>
        <taxon>Eukaryota</taxon>
        <taxon>Fungi</taxon>
        <taxon>Dikarya</taxon>
        <taxon>Basidiomycota</taxon>
        <taxon>Agaricomycotina</taxon>
        <taxon>Agaricomycetes</taxon>
        <taxon>Agaricomycetidae</taxon>
        <taxon>Agaricales</taxon>
        <taxon>Marasmiineae</taxon>
        <taxon>Mycenaceae</taxon>
        <taxon>Mycena</taxon>
    </lineage>
</organism>
<feature type="repeat" description="ANK" evidence="1">
    <location>
        <begin position="322"/>
        <end position="355"/>
    </location>
</feature>
<sequence>MAVFSDLPPELVLLIASLLNRETILDPKYRLIGFRLREPQLVPDLPSINALSRTCTVFHYTLDQHLYDLCASVEPLGKLALLFAVEHGLESTVDKLSSAGISLDTEFTFELLDLCNLLQISAALGHRTMVVKILAMYGEKMMAKVLADRDGERRTPLVYAARNGHMEVVKLLAPIPSSVVCSDPPPLESEMQQYLGDALRASARAGELEISQYLIMQGADVNFLGDDSYPPPLFYGAGAGNLGLVQLLLASGADPNLQNRYGARPLFNSANLDVAKTLVAAGADIHATDITSQNVLAHTWKNTEMFRFFLERGVDPNLADYTGDTPLHHASSGDSESELVELLLQFGAATVEKANLDGYTPVHIAMDQNNWEVVKILEPLVQNPDLRAEIDDWSRGY</sequence>
<evidence type="ECO:0000256" key="1">
    <source>
        <dbReference type="PROSITE-ProRule" id="PRU00023"/>
    </source>
</evidence>
<dbReference type="EMBL" id="JARIHO010000005">
    <property type="protein sequence ID" value="KAJ7361252.1"/>
    <property type="molecule type" value="Genomic_DNA"/>
</dbReference>
<dbReference type="Proteomes" id="UP001218218">
    <property type="component" value="Unassembled WGS sequence"/>
</dbReference>
<dbReference type="InterPro" id="IPR036770">
    <property type="entry name" value="Ankyrin_rpt-contain_sf"/>
</dbReference>
<accession>A0AAD7F192</accession>
<proteinExistence type="predicted"/>
<dbReference type="SMART" id="SM00248">
    <property type="entry name" value="ANK"/>
    <property type="match status" value="8"/>
</dbReference>
<dbReference type="AlphaFoldDB" id="A0AAD7F192"/>
<evidence type="ECO:0000313" key="2">
    <source>
        <dbReference type="EMBL" id="KAJ7361252.1"/>
    </source>
</evidence>
<evidence type="ECO:0000313" key="3">
    <source>
        <dbReference type="Proteomes" id="UP001218218"/>
    </source>
</evidence>
<protein>
    <submittedName>
        <fullName evidence="2">Ankyrin repeat-containing domain protein</fullName>
    </submittedName>
</protein>
<dbReference type="SUPFAM" id="SSF48403">
    <property type="entry name" value="Ankyrin repeat"/>
    <property type="match status" value="1"/>
</dbReference>
<dbReference type="PANTHER" id="PTHR46224:SF64">
    <property type="entry name" value="IQ MOTIF AND ANKYRIN REPEAT DOMAIN-CONTAINING PROTEIN 1"/>
    <property type="match status" value="1"/>
</dbReference>
<dbReference type="InterPro" id="IPR051616">
    <property type="entry name" value="Cul2-RING_E3_ligase_SR"/>
</dbReference>
<dbReference type="Pfam" id="PF12796">
    <property type="entry name" value="Ank_2"/>
    <property type="match status" value="3"/>
</dbReference>
<dbReference type="InterPro" id="IPR002110">
    <property type="entry name" value="Ankyrin_rpt"/>
</dbReference>
<keyword evidence="1" id="KW-0040">ANK repeat</keyword>
<feature type="repeat" description="ANK" evidence="1">
    <location>
        <begin position="152"/>
        <end position="172"/>
    </location>
</feature>
<dbReference type="PANTHER" id="PTHR46224">
    <property type="entry name" value="ANKYRIN REPEAT FAMILY PROTEIN"/>
    <property type="match status" value="1"/>
</dbReference>
<feature type="repeat" description="ANK" evidence="1">
    <location>
        <begin position="357"/>
        <end position="377"/>
    </location>
</feature>
<gene>
    <name evidence="2" type="ORF">DFH08DRAFT_369229</name>
</gene>
<dbReference type="Gene3D" id="1.25.40.20">
    <property type="entry name" value="Ankyrin repeat-containing domain"/>
    <property type="match status" value="3"/>
</dbReference>
<keyword evidence="3" id="KW-1185">Reference proteome</keyword>
<comment type="caution">
    <text evidence="2">The sequence shown here is derived from an EMBL/GenBank/DDBJ whole genome shotgun (WGS) entry which is preliminary data.</text>
</comment>
<dbReference type="PRINTS" id="PR01415">
    <property type="entry name" value="ANKYRIN"/>
</dbReference>
<dbReference type="PROSITE" id="PS50088">
    <property type="entry name" value="ANK_REPEAT"/>
    <property type="match status" value="4"/>
</dbReference>